<keyword evidence="5 6" id="KW-0472">Membrane</keyword>
<feature type="transmembrane region" description="Helical" evidence="6">
    <location>
        <begin position="283"/>
        <end position="304"/>
    </location>
</feature>
<feature type="transmembrane region" description="Helical" evidence="6">
    <location>
        <begin position="325"/>
        <end position="344"/>
    </location>
</feature>
<feature type="transmembrane region" description="Helical" evidence="6">
    <location>
        <begin position="82"/>
        <end position="102"/>
    </location>
</feature>
<gene>
    <name evidence="8" type="ORF">D271_05465</name>
</gene>
<keyword evidence="9" id="KW-1185">Reference proteome</keyword>
<dbReference type="Pfam" id="PF13520">
    <property type="entry name" value="AA_permease_2"/>
    <property type="match status" value="1"/>
</dbReference>
<evidence type="ECO:0000256" key="6">
    <source>
        <dbReference type="SAM" id="Phobius"/>
    </source>
</evidence>
<dbReference type="Gene3D" id="1.20.1740.10">
    <property type="entry name" value="Amino acid/polyamine transporter I"/>
    <property type="match status" value="1"/>
</dbReference>
<proteinExistence type="predicted"/>
<feature type="transmembrane region" description="Helical" evidence="6">
    <location>
        <begin position="220"/>
        <end position="239"/>
    </location>
</feature>
<dbReference type="PANTHER" id="PTHR42770">
    <property type="entry name" value="AMINO ACID TRANSPORTER-RELATED"/>
    <property type="match status" value="1"/>
</dbReference>
<sequence>MKTKLNLLEVLGLSVAMLAPTGAMAFNTAGAVQNAGIVAPIGFLLAGLGILFVGSSFIELGREIPGEGSAYAYNRVALGEKAGFISGWLLVFVYVTFAYSSSAVVGNFLDVFLKHFGIHFPITWYVVLVLIVGGLLSHMGIEFSTRFALALEFIAVGALIILTAIILAKGGAAGLSTKPINPGNGSITGIGMGMVFALMSFAGFEGSATIAPRAHDPKKAIRIAILGAVVFAAFFYFIVSYTEIIGFGTSNLADMQNSSAPLNFLATKYMGSWMAVFIDFASVSSYFACYFGALNAGAFVLEALSNNGYLTPWLGELKGKKATPTHALDLITVTALIFWAIFGFGKKVSAGDYYNYFGSVGVIALLLVYVLVCVGAIVYFGKQSKRSFLKHIVAPILGIVVMLYPIYSNLWPIPAWPANIFPYVVLAWLIIGFFIPKKNN</sequence>
<dbReference type="PANTHER" id="PTHR42770:SF11">
    <property type="entry name" value="INNER MEMBRANE TRANSPORT PROTEIN YBAT"/>
    <property type="match status" value="1"/>
</dbReference>
<keyword evidence="3 6" id="KW-0812">Transmembrane</keyword>
<evidence type="ECO:0000313" key="9">
    <source>
        <dbReference type="Proteomes" id="UP000011912"/>
    </source>
</evidence>
<keyword evidence="7" id="KW-0732">Signal</keyword>
<dbReference type="RefSeq" id="WP_009554042.1">
    <property type="nucleotide sequence ID" value="NZ_ANAG01000015.1"/>
</dbReference>
<protein>
    <recommendedName>
        <fullName evidence="10">Amino acid permease</fullName>
    </recommendedName>
</protein>
<keyword evidence="2" id="KW-1003">Cell membrane</keyword>
<evidence type="ECO:0000256" key="3">
    <source>
        <dbReference type="ARBA" id="ARBA00022692"/>
    </source>
</evidence>
<evidence type="ECO:0000256" key="7">
    <source>
        <dbReference type="SAM" id="SignalP"/>
    </source>
</evidence>
<dbReference type="InterPro" id="IPR050367">
    <property type="entry name" value="APC_superfamily"/>
</dbReference>
<dbReference type="PATRIC" id="fig|1227363.6.peg.1070"/>
<evidence type="ECO:0000256" key="4">
    <source>
        <dbReference type="ARBA" id="ARBA00022989"/>
    </source>
</evidence>
<dbReference type="GO" id="GO:0022857">
    <property type="term" value="F:transmembrane transporter activity"/>
    <property type="evidence" value="ECO:0007669"/>
    <property type="project" value="InterPro"/>
</dbReference>
<dbReference type="STRING" id="1227363.D271_05465"/>
<name>M5J4V1_9LACO</name>
<comment type="subcellular location">
    <subcellularLocation>
        <location evidence="1">Cell membrane</location>
        <topology evidence="1">Multi-pass membrane protein</topology>
    </subcellularLocation>
</comment>
<feature type="transmembrane region" description="Helical" evidence="6">
    <location>
        <begin position="388"/>
        <end position="407"/>
    </location>
</feature>
<reference evidence="8 9" key="1">
    <citation type="journal article" date="2013" name="Genome Announc.">
        <title>Genome Sequence of Lactobacillus saerimneri 30a (Formerly Lactobacillus sp. Strain 30a), a Reference Lactic Acid Bacterium Strain Producing Biogenic Amines.</title>
        <authorList>
            <person name="Romano A."/>
            <person name="Trip H."/>
            <person name="Campbell-Sills H."/>
            <person name="Bouchez O."/>
            <person name="Sherman D."/>
            <person name="Lolkema J.S."/>
            <person name="Lucas P.M."/>
        </authorList>
    </citation>
    <scope>NUCLEOTIDE SEQUENCE [LARGE SCALE GENOMIC DNA]</scope>
    <source>
        <strain evidence="8 9">30a</strain>
    </source>
</reference>
<evidence type="ECO:0000256" key="2">
    <source>
        <dbReference type="ARBA" id="ARBA00022475"/>
    </source>
</evidence>
<evidence type="ECO:0000313" key="8">
    <source>
        <dbReference type="EMBL" id="EKW98821.1"/>
    </source>
</evidence>
<feature type="transmembrane region" description="Helical" evidence="6">
    <location>
        <begin position="356"/>
        <end position="381"/>
    </location>
</feature>
<feature type="transmembrane region" description="Helical" evidence="6">
    <location>
        <begin position="148"/>
        <end position="167"/>
    </location>
</feature>
<dbReference type="AlphaFoldDB" id="M5J4V1"/>
<feature type="transmembrane region" description="Helical" evidence="6">
    <location>
        <begin position="122"/>
        <end position="141"/>
    </location>
</feature>
<dbReference type="GO" id="GO:0005886">
    <property type="term" value="C:plasma membrane"/>
    <property type="evidence" value="ECO:0007669"/>
    <property type="project" value="UniProtKB-SubCell"/>
</dbReference>
<feature type="transmembrane region" description="Helical" evidence="6">
    <location>
        <begin position="413"/>
        <end position="435"/>
    </location>
</feature>
<keyword evidence="4 6" id="KW-1133">Transmembrane helix</keyword>
<comment type="caution">
    <text evidence="8">The sequence shown here is derived from an EMBL/GenBank/DDBJ whole genome shotgun (WGS) entry which is preliminary data.</text>
</comment>
<feature type="transmembrane region" description="Helical" evidence="6">
    <location>
        <begin position="187"/>
        <end position="208"/>
    </location>
</feature>
<feature type="transmembrane region" description="Helical" evidence="6">
    <location>
        <begin position="35"/>
        <end position="61"/>
    </location>
</feature>
<organism evidence="8 9">
    <name type="scientific">Ligilactobacillus saerimneri 30a</name>
    <dbReference type="NCBI Taxonomy" id="1227363"/>
    <lineage>
        <taxon>Bacteria</taxon>
        <taxon>Bacillati</taxon>
        <taxon>Bacillota</taxon>
        <taxon>Bacilli</taxon>
        <taxon>Lactobacillales</taxon>
        <taxon>Lactobacillaceae</taxon>
        <taxon>Ligilactobacillus</taxon>
    </lineage>
</organism>
<evidence type="ECO:0008006" key="10">
    <source>
        <dbReference type="Google" id="ProtNLM"/>
    </source>
</evidence>
<feature type="chain" id="PRO_5004067991" description="Amino acid permease" evidence="7">
    <location>
        <begin position="26"/>
        <end position="440"/>
    </location>
</feature>
<evidence type="ECO:0000256" key="1">
    <source>
        <dbReference type="ARBA" id="ARBA00004651"/>
    </source>
</evidence>
<dbReference type="EMBL" id="ANAG01000015">
    <property type="protein sequence ID" value="EKW98821.1"/>
    <property type="molecule type" value="Genomic_DNA"/>
</dbReference>
<dbReference type="PIRSF" id="PIRSF006060">
    <property type="entry name" value="AA_transporter"/>
    <property type="match status" value="1"/>
</dbReference>
<dbReference type="InterPro" id="IPR002293">
    <property type="entry name" value="AA/rel_permease1"/>
</dbReference>
<feature type="signal peptide" evidence="7">
    <location>
        <begin position="1"/>
        <end position="25"/>
    </location>
</feature>
<evidence type="ECO:0000256" key="5">
    <source>
        <dbReference type="ARBA" id="ARBA00023136"/>
    </source>
</evidence>
<dbReference type="Proteomes" id="UP000011912">
    <property type="component" value="Unassembled WGS sequence"/>
</dbReference>
<accession>M5J4V1</accession>